<comment type="function">
    <text evidence="1">Could possibly oxidize fatty acids using specific components.</text>
</comment>
<comment type="similarity">
    <text evidence="2 6">Belongs to the enoyl-CoA hydratase/isomerase family.</text>
</comment>
<organism evidence="7 8">
    <name type="scientific">Nocardia brasiliensis (strain ATCC 700358 / HUJEG-1)</name>
    <dbReference type="NCBI Taxonomy" id="1133849"/>
    <lineage>
        <taxon>Bacteria</taxon>
        <taxon>Bacillati</taxon>
        <taxon>Actinomycetota</taxon>
        <taxon>Actinomycetes</taxon>
        <taxon>Mycobacteriales</taxon>
        <taxon>Nocardiaceae</taxon>
        <taxon>Nocardia</taxon>
    </lineage>
</organism>
<dbReference type="eggNOG" id="COG1024">
    <property type="taxonomic scope" value="Bacteria"/>
</dbReference>
<dbReference type="CDD" id="cd06558">
    <property type="entry name" value="crotonase-like"/>
    <property type="match status" value="1"/>
</dbReference>
<dbReference type="InterPro" id="IPR018376">
    <property type="entry name" value="Enoyl-CoA_hyd/isom_CS"/>
</dbReference>
<gene>
    <name evidence="7" type="ORF">O3I_033635</name>
</gene>
<keyword evidence="8" id="KW-1185">Reference proteome</keyword>
<evidence type="ECO:0000313" key="7">
    <source>
        <dbReference type="EMBL" id="AFU04676.1"/>
    </source>
</evidence>
<dbReference type="SUPFAM" id="SSF52096">
    <property type="entry name" value="ClpP/crotonase"/>
    <property type="match status" value="1"/>
</dbReference>
<keyword evidence="7" id="KW-0413">Isomerase</keyword>
<dbReference type="PROSITE" id="PS00166">
    <property type="entry name" value="ENOYL_COA_HYDRATASE"/>
    <property type="match status" value="1"/>
</dbReference>
<comment type="catalytic activity">
    <reaction evidence="4">
        <text>a (3S)-3-hydroxyacyl-CoA = a (2E)-enoyl-CoA + H2O</text>
        <dbReference type="Rhea" id="RHEA:16105"/>
        <dbReference type="ChEBI" id="CHEBI:15377"/>
        <dbReference type="ChEBI" id="CHEBI:57318"/>
        <dbReference type="ChEBI" id="CHEBI:58856"/>
        <dbReference type="EC" id="4.2.1.17"/>
    </reaction>
</comment>
<evidence type="ECO:0000256" key="1">
    <source>
        <dbReference type="ARBA" id="ARBA00002994"/>
    </source>
</evidence>
<evidence type="ECO:0000256" key="3">
    <source>
        <dbReference type="ARBA" id="ARBA00022832"/>
    </source>
</evidence>
<reference evidence="7 8" key="1">
    <citation type="journal article" date="2012" name="J. Bacteriol.">
        <title>Complete genome sequence of Nocardia brasiliensis HUJEG-1.</title>
        <authorList>
            <person name="Vera-Cabrera L."/>
            <person name="Ortiz-Lopez R."/>
            <person name="Elizondo-Gonzalez R."/>
            <person name="Perez-Maya A.A."/>
            <person name="Ocampo-Candiani J."/>
        </authorList>
    </citation>
    <scope>NUCLEOTIDE SEQUENCE [LARGE SCALE GENOMIC DNA]</scope>
    <source>
        <strain evidence="8">ATCC 700358</strain>
    </source>
</reference>
<evidence type="ECO:0000256" key="2">
    <source>
        <dbReference type="ARBA" id="ARBA00005254"/>
    </source>
</evidence>
<proteinExistence type="inferred from homology"/>
<dbReference type="GO" id="GO:0004300">
    <property type="term" value="F:enoyl-CoA hydratase activity"/>
    <property type="evidence" value="ECO:0007669"/>
    <property type="project" value="UniProtKB-EC"/>
</dbReference>
<dbReference type="InterPro" id="IPR014748">
    <property type="entry name" value="Enoyl-CoA_hydra_C"/>
</dbReference>
<evidence type="ECO:0000256" key="4">
    <source>
        <dbReference type="ARBA" id="ARBA00023709"/>
    </source>
</evidence>
<keyword evidence="3" id="KW-0443">Lipid metabolism</keyword>
<dbReference type="KEGG" id="nbr:O3I_033635"/>
<dbReference type="Gene3D" id="1.10.12.10">
    <property type="entry name" value="Lyase 2-enoyl-coa Hydratase, Chain A, domain 2"/>
    <property type="match status" value="1"/>
</dbReference>
<dbReference type="InterPro" id="IPR001753">
    <property type="entry name" value="Enoyl-CoA_hydra/iso"/>
</dbReference>
<evidence type="ECO:0000256" key="5">
    <source>
        <dbReference type="ARBA" id="ARBA00023717"/>
    </source>
</evidence>
<dbReference type="GO" id="GO:0006631">
    <property type="term" value="P:fatty acid metabolic process"/>
    <property type="evidence" value="ECO:0007669"/>
    <property type="project" value="UniProtKB-KW"/>
</dbReference>
<dbReference type="GO" id="GO:0016853">
    <property type="term" value="F:isomerase activity"/>
    <property type="evidence" value="ECO:0007669"/>
    <property type="project" value="UniProtKB-KW"/>
</dbReference>
<dbReference type="InterPro" id="IPR029045">
    <property type="entry name" value="ClpP/crotonase-like_dom_sf"/>
</dbReference>
<name>K0FB51_NOCB7</name>
<sequence>MNRPDKRNAFDAAMTSGLDAALNEFDDDPSLWVAVLTGEGDGFSAGTDLSSGSGEPTPRGGHYGLVRRARRKPLIAAVEGFAYGGGMEIVLACDLLVAARTATFGLPESRRGVIATCGGLFRTARALPLNVAKQLLLTGEPITAERGYELGFVNEIADAGAALTAAMALAQRVCRSAPTSVQESLVALERVHSADDQFAWQVTEEAIANTLTSQDTAEGVQAFLERREPRWSGR</sequence>
<accession>K0FB51</accession>
<dbReference type="EMBL" id="CP003876">
    <property type="protein sequence ID" value="AFU04676.1"/>
    <property type="molecule type" value="Genomic_DNA"/>
</dbReference>
<evidence type="ECO:0000313" key="8">
    <source>
        <dbReference type="Proteomes" id="UP000006304"/>
    </source>
</evidence>
<dbReference type="STRING" id="1133849.O3I_033635"/>
<dbReference type="Proteomes" id="UP000006304">
    <property type="component" value="Chromosome"/>
</dbReference>
<comment type="catalytic activity">
    <reaction evidence="5">
        <text>a 4-saturated-(3S)-3-hydroxyacyl-CoA = a (3E)-enoyl-CoA + H2O</text>
        <dbReference type="Rhea" id="RHEA:20724"/>
        <dbReference type="ChEBI" id="CHEBI:15377"/>
        <dbReference type="ChEBI" id="CHEBI:58521"/>
        <dbReference type="ChEBI" id="CHEBI:137480"/>
        <dbReference type="EC" id="4.2.1.17"/>
    </reaction>
</comment>
<dbReference type="PANTHER" id="PTHR43802:SF1">
    <property type="entry name" value="IP11341P-RELATED"/>
    <property type="match status" value="1"/>
</dbReference>
<dbReference type="AlphaFoldDB" id="K0FB51"/>
<evidence type="ECO:0000256" key="6">
    <source>
        <dbReference type="RuleBase" id="RU003707"/>
    </source>
</evidence>
<keyword evidence="3" id="KW-0276">Fatty acid metabolism</keyword>
<dbReference type="Pfam" id="PF00378">
    <property type="entry name" value="ECH_1"/>
    <property type="match status" value="1"/>
</dbReference>
<dbReference type="PANTHER" id="PTHR43802">
    <property type="entry name" value="ENOYL-COA HYDRATASE"/>
    <property type="match status" value="1"/>
</dbReference>
<protein>
    <submittedName>
        <fullName evidence="7">Enoyl-CoA hydratase/isomerase</fullName>
    </submittedName>
</protein>
<dbReference type="Gene3D" id="3.90.226.10">
    <property type="entry name" value="2-enoyl-CoA Hydratase, Chain A, domain 1"/>
    <property type="match status" value="1"/>
</dbReference>
<dbReference type="HOGENOM" id="CLU_009834_7_4_11"/>